<keyword evidence="3" id="KW-1185">Reference proteome</keyword>
<dbReference type="HOGENOM" id="CLU_3037842_0_0_1"/>
<name>A0A067MNJ4_BOTB1</name>
<organism evidence="2 3">
    <name type="scientific">Botryobasidium botryosum (strain FD-172 SS1)</name>
    <dbReference type="NCBI Taxonomy" id="930990"/>
    <lineage>
        <taxon>Eukaryota</taxon>
        <taxon>Fungi</taxon>
        <taxon>Dikarya</taxon>
        <taxon>Basidiomycota</taxon>
        <taxon>Agaricomycotina</taxon>
        <taxon>Agaricomycetes</taxon>
        <taxon>Cantharellales</taxon>
        <taxon>Botryobasidiaceae</taxon>
        <taxon>Botryobasidium</taxon>
    </lineage>
</organism>
<evidence type="ECO:0000256" key="1">
    <source>
        <dbReference type="SAM" id="MobiDB-lite"/>
    </source>
</evidence>
<feature type="non-terminal residue" evidence="2">
    <location>
        <position position="55"/>
    </location>
</feature>
<reference evidence="3" key="1">
    <citation type="journal article" date="2014" name="Proc. Natl. Acad. Sci. U.S.A.">
        <title>Extensive sampling of basidiomycete genomes demonstrates inadequacy of the white-rot/brown-rot paradigm for wood decay fungi.</title>
        <authorList>
            <person name="Riley R."/>
            <person name="Salamov A.A."/>
            <person name="Brown D.W."/>
            <person name="Nagy L.G."/>
            <person name="Floudas D."/>
            <person name="Held B.W."/>
            <person name="Levasseur A."/>
            <person name="Lombard V."/>
            <person name="Morin E."/>
            <person name="Otillar R."/>
            <person name="Lindquist E.A."/>
            <person name="Sun H."/>
            <person name="LaButti K.M."/>
            <person name="Schmutz J."/>
            <person name="Jabbour D."/>
            <person name="Luo H."/>
            <person name="Baker S.E."/>
            <person name="Pisabarro A.G."/>
            <person name="Walton J.D."/>
            <person name="Blanchette R.A."/>
            <person name="Henrissat B."/>
            <person name="Martin F."/>
            <person name="Cullen D."/>
            <person name="Hibbett D.S."/>
            <person name="Grigoriev I.V."/>
        </authorList>
    </citation>
    <scope>NUCLEOTIDE SEQUENCE [LARGE SCALE GENOMIC DNA]</scope>
    <source>
        <strain evidence="3">FD-172 SS1</strain>
    </source>
</reference>
<evidence type="ECO:0000313" key="3">
    <source>
        <dbReference type="Proteomes" id="UP000027195"/>
    </source>
</evidence>
<dbReference type="Proteomes" id="UP000027195">
    <property type="component" value="Unassembled WGS sequence"/>
</dbReference>
<dbReference type="EMBL" id="KL198043">
    <property type="protein sequence ID" value="KDQ13442.1"/>
    <property type="molecule type" value="Genomic_DNA"/>
</dbReference>
<sequence>MYGKSKQSALLSAHISLAKHSRRTACDMTCTPNVSTTSSNNPGVNPRGHVKPHNH</sequence>
<dbReference type="AlphaFoldDB" id="A0A067MNJ4"/>
<gene>
    <name evidence="2" type="ORF">BOTBODRAFT_33466</name>
</gene>
<feature type="region of interest" description="Disordered" evidence="1">
    <location>
        <begin position="32"/>
        <end position="55"/>
    </location>
</feature>
<protein>
    <submittedName>
        <fullName evidence="2">Uncharacterized protein</fullName>
    </submittedName>
</protein>
<feature type="compositionally biased region" description="Polar residues" evidence="1">
    <location>
        <begin position="32"/>
        <end position="43"/>
    </location>
</feature>
<proteinExistence type="predicted"/>
<evidence type="ECO:0000313" key="2">
    <source>
        <dbReference type="EMBL" id="KDQ13442.1"/>
    </source>
</evidence>
<dbReference type="InParanoid" id="A0A067MNJ4"/>
<accession>A0A067MNJ4</accession>